<gene>
    <name evidence="1" type="ORF">HNR67_005905</name>
</gene>
<dbReference type="AlphaFoldDB" id="A0A7W7CF11"/>
<protein>
    <recommendedName>
        <fullName evidence="3">NB-ARC domain-containing protein</fullName>
    </recommendedName>
</protein>
<reference evidence="1 2" key="1">
    <citation type="submission" date="2020-08" db="EMBL/GenBank/DDBJ databases">
        <title>Sequencing the genomes of 1000 actinobacteria strains.</title>
        <authorList>
            <person name="Klenk H.-P."/>
        </authorList>
    </citation>
    <scope>NUCLEOTIDE SEQUENCE [LARGE SCALE GENOMIC DNA]</scope>
    <source>
        <strain evidence="1 2">DSM 44230</strain>
    </source>
</reference>
<dbReference type="Gene3D" id="3.40.50.300">
    <property type="entry name" value="P-loop containing nucleotide triphosphate hydrolases"/>
    <property type="match status" value="1"/>
</dbReference>
<evidence type="ECO:0008006" key="3">
    <source>
        <dbReference type="Google" id="ProtNLM"/>
    </source>
</evidence>
<evidence type="ECO:0000313" key="2">
    <source>
        <dbReference type="Proteomes" id="UP000533598"/>
    </source>
</evidence>
<dbReference type="Proteomes" id="UP000533598">
    <property type="component" value="Unassembled WGS sequence"/>
</dbReference>
<accession>A0A7W7CF11</accession>
<dbReference type="SUPFAM" id="SSF52540">
    <property type="entry name" value="P-loop containing nucleoside triphosphate hydrolases"/>
    <property type="match status" value="1"/>
</dbReference>
<dbReference type="PANTHER" id="PTHR47691">
    <property type="entry name" value="REGULATOR-RELATED"/>
    <property type="match status" value="1"/>
</dbReference>
<dbReference type="PANTHER" id="PTHR47691:SF3">
    <property type="entry name" value="HTH-TYPE TRANSCRIPTIONAL REGULATOR RV0890C-RELATED"/>
    <property type="match status" value="1"/>
</dbReference>
<evidence type="ECO:0000313" key="1">
    <source>
        <dbReference type="EMBL" id="MBB4679787.1"/>
    </source>
</evidence>
<dbReference type="RefSeq" id="WP_185005492.1">
    <property type="nucleotide sequence ID" value="NZ_BAAAUI010000001.1"/>
</dbReference>
<dbReference type="InterPro" id="IPR027417">
    <property type="entry name" value="P-loop_NTPase"/>
</dbReference>
<proteinExistence type="predicted"/>
<dbReference type="EMBL" id="JACHMH010000001">
    <property type="protein sequence ID" value="MBB4679787.1"/>
    <property type="molecule type" value="Genomic_DNA"/>
</dbReference>
<keyword evidence="2" id="KW-1185">Reference proteome</keyword>
<comment type="caution">
    <text evidence="1">The sequence shown here is derived from an EMBL/GenBank/DDBJ whole genome shotgun (WGS) entry which is preliminary data.</text>
</comment>
<organism evidence="1 2">
    <name type="scientific">Crossiella cryophila</name>
    <dbReference type="NCBI Taxonomy" id="43355"/>
    <lineage>
        <taxon>Bacteria</taxon>
        <taxon>Bacillati</taxon>
        <taxon>Actinomycetota</taxon>
        <taxon>Actinomycetes</taxon>
        <taxon>Pseudonocardiales</taxon>
        <taxon>Pseudonocardiaceae</taxon>
        <taxon>Crossiella</taxon>
    </lineage>
</organism>
<sequence length="583" mass="63772">MSEHEFVAPILDPPGDGNLPGTPPPFVGRTEELARLTELVERGTAVPIVISGLGGVGKTSLVLHWASQNEKLFRGGQIIFRTAVLPMRRLLARLGVDHAAIPEGLAAQLRLYRETTRTRRVLVVLDGIENPALVRRLLSGAPAITVLITSRITPDNAVTLPPLPIEEGYPRLSAASPAASALLELLCAAPGPDFSLHTIAALSTGDPLLPHRSALELAHLGLLENRRSRHWIPDWIRPLLLKALGAPRTVHRRRIADCYLQTAVDADRLLSPARSQLTPPMAEEVIREHLDDAREALTWFDAEHANLLAVQQLCLREGWSEHAWQLAWALETYHRRRGLLGDPATTWHAAVDTARLLEDSPGISVVRQVLADLDDPVGEATWEVLALEGIAAVNAELGDFEGARRNWDRVRDLRRGPVTEVTVYTTDNVGEPLRDAVVELLQVAGFAVTGKDTPIRGSWFQRLRVRGDAKAVDKLGELAGKLERAAELKYIATPRSENDEREANAIAKLAEAMKDVDEVIIRTSSVLFVKTAGCVMSIVLSEEQIRCLDRNPQLMQAPAKVLDALAELVRGEPVPLAVEGQTG</sequence>
<name>A0A7W7CF11_9PSEU</name>